<sequence>MQDKQKVTLYLPPTLHRQLKVKAAIETDSMSALVEKAISFYLQHPETVEEVEASYGKTHQVHVCPECNAAMVMRDGKMISLKNQPSIVDEEFPLIGEKSSVTTGTEGQEELIPC</sequence>
<dbReference type="Gene3D" id="1.10.1220.10">
    <property type="entry name" value="Met repressor-like"/>
    <property type="match status" value="1"/>
</dbReference>
<dbReference type="EMBL" id="WMIA01000011">
    <property type="protein sequence ID" value="MTF39218.1"/>
    <property type="molecule type" value="Genomic_DNA"/>
</dbReference>
<dbReference type="InterPro" id="IPR010985">
    <property type="entry name" value="Ribbon_hlx_hlx"/>
</dbReference>
<dbReference type="InterPro" id="IPR013321">
    <property type="entry name" value="Arc_rbn_hlx_hlx"/>
</dbReference>
<proteinExistence type="predicted"/>
<organism evidence="1 2">
    <name type="scientific">Cyanobacterium aponinum 0216</name>
    <dbReference type="NCBI Taxonomy" id="2676140"/>
    <lineage>
        <taxon>Bacteria</taxon>
        <taxon>Bacillati</taxon>
        <taxon>Cyanobacteriota</taxon>
        <taxon>Cyanophyceae</taxon>
        <taxon>Oscillatoriophycideae</taxon>
        <taxon>Chroococcales</taxon>
        <taxon>Geminocystaceae</taxon>
        <taxon>Cyanobacterium</taxon>
    </lineage>
</organism>
<dbReference type="SUPFAM" id="SSF47598">
    <property type="entry name" value="Ribbon-helix-helix"/>
    <property type="match status" value="1"/>
</dbReference>
<protein>
    <submittedName>
        <fullName evidence="1">Uncharacterized protein</fullName>
    </submittedName>
</protein>
<accession>A0A844GWE7</accession>
<evidence type="ECO:0000313" key="1">
    <source>
        <dbReference type="EMBL" id="MTF39218.1"/>
    </source>
</evidence>
<dbReference type="GO" id="GO:0006355">
    <property type="term" value="P:regulation of DNA-templated transcription"/>
    <property type="evidence" value="ECO:0007669"/>
    <property type="project" value="InterPro"/>
</dbReference>
<dbReference type="RefSeq" id="WP_015220789.1">
    <property type="nucleotide sequence ID" value="NZ_WMIA01000011.1"/>
</dbReference>
<comment type="caution">
    <text evidence="1">The sequence shown here is derived from an EMBL/GenBank/DDBJ whole genome shotgun (WGS) entry which is preliminary data.</text>
</comment>
<dbReference type="AlphaFoldDB" id="A0A844GWE7"/>
<dbReference type="Proteomes" id="UP000437131">
    <property type="component" value="Unassembled WGS sequence"/>
</dbReference>
<evidence type="ECO:0000313" key="2">
    <source>
        <dbReference type="Proteomes" id="UP000437131"/>
    </source>
</evidence>
<reference evidence="1 2" key="1">
    <citation type="submission" date="2019-11" db="EMBL/GenBank/DDBJ databases">
        <title>Isolation of a new High Light Tolerant Cyanobacteria.</title>
        <authorList>
            <person name="Dobson Z."/>
            <person name="Vaughn N."/>
            <person name="Vaughn M."/>
            <person name="Fromme P."/>
            <person name="Mazor Y."/>
        </authorList>
    </citation>
    <scope>NUCLEOTIDE SEQUENCE [LARGE SCALE GENOMIC DNA]</scope>
    <source>
        <strain evidence="1 2">0216</strain>
    </source>
</reference>
<gene>
    <name evidence="1" type="ORF">GGC33_09780</name>
</gene>
<dbReference type="CDD" id="cd21631">
    <property type="entry name" value="RHH_CopG_NikR-like"/>
    <property type="match status" value="1"/>
</dbReference>
<name>A0A844GWE7_9CHRO</name>